<reference evidence="5" key="1">
    <citation type="submission" date="2023-03" db="EMBL/GenBank/DDBJ databases">
        <authorList>
            <person name="Steffen K."/>
            <person name="Cardenas P."/>
        </authorList>
    </citation>
    <scope>NUCLEOTIDE SEQUENCE</scope>
</reference>
<comment type="caution">
    <text evidence="5">The sequence shown here is derived from an EMBL/GenBank/DDBJ whole genome shotgun (WGS) entry which is preliminary data.</text>
</comment>
<evidence type="ECO:0000313" key="5">
    <source>
        <dbReference type="EMBL" id="CAI8006297.1"/>
    </source>
</evidence>
<accession>A0AA35WAN3</accession>
<keyword evidence="3" id="KW-0408">Iron</keyword>
<dbReference type="Proteomes" id="UP001174909">
    <property type="component" value="Unassembled WGS sequence"/>
</dbReference>
<protein>
    <submittedName>
        <fullName evidence="5">UPF0676 protein C1494.01</fullName>
    </submittedName>
</protein>
<name>A0AA35WAN3_GEOBA</name>
<evidence type="ECO:0000256" key="3">
    <source>
        <dbReference type="ARBA" id="ARBA00023004"/>
    </source>
</evidence>
<dbReference type="GO" id="GO:0046872">
    <property type="term" value="F:metal ion binding"/>
    <property type="evidence" value="ECO:0007669"/>
    <property type="project" value="UniProtKB-KW"/>
</dbReference>
<keyword evidence="1" id="KW-0479">Metal-binding</keyword>
<dbReference type="PANTHER" id="PTHR10209">
    <property type="entry name" value="OXIDOREDUCTASE, 2OG-FE II OXYGENASE FAMILY PROTEIN"/>
    <property type="match status" value="1"/>
</dbReference>
<dbReference type="GO" id="GO:0016491">
    <property type="term" value="F:oxidoreductase activity"/>
    <property type="evidence" value="ECO:0007669"/>
    <property type="project" value="UniProtKB-KW"/>
</dbReference>
<proteinExistence type="predicted"/>
<sequence>TTFQSRTLGLVSYITHTIAQLTQPIMSIPVVDVSTESIEENSAVLQQIHNAFTAVGFLFVRGHGIPREMIDRVLEEAKQFFSLPQDLKSKYRRTANSNNNGYVALLEENIDPSKPADLKECFNITSLKECSYPDTEVPSLRSVAQEFFPECCKLALLLLRLMGHALKLNVRHPAISLG</sequence>
<feature type="domain" description="Non-haem dioxygenase N-terminal" evidence="4">
    <location>
        <begin position="28"/>
        <end position="128"/>
    </location>
</feature>
<dbReference type="AlphaFoldDB" id="A0AA35WAN3"/>
<dbReference type="EMBL" id="CASHTH010000676">
    <property type="protein sequence ID" value="CAI8006297.1"/>
    <property type="molecule type" value="Genomic_DNA"/>
</dbReference>
<evidence type="ECO:0000259" key="4">
    <source>
        <dbReference type="Pfam" id="PF14226"/>
    </source>
</evidence>
<organism evidence="5 6">
    <name type="scientific">Geodia barretti</name>
    <name type="common">Barrett's horny sponge</name>
    <dbReference type="NCBI Taxonomy" id="519541"/>
    <lineage>
        <taxon>Eukaryota</taxon>
        <taxon>Metazoa</taxon>
        <taxon>Porifera</taxon>
        <taxon>Demospongiae</taxon>
        <taxon>Heteroscleromorpha</taxon>
        <taxon>Tetractinellida</taxon>
        <taxon>Astrophorina</taxon>
        <taxon>Geodiidae</taxon>
        <taxon>Geodia</taxon>
    </lineage>
</organism>
<evidence type="ECO:0000313" key="6">
    <source>
        <dbReference type="Proteomes" id="UP001174909"/>
    </source>
</evidence>
<dbReference type="Pfam" id="PF14226">
    <property type="entry name" value="DIOX_N"/>
    <property type="match status" value="1"/>
</dbReference>
<evidence type="ECO:0000256" key="2">
    <source>
        <dbReference type="ARBA" id="ARBA00023002"/>
    </source>
</evidence>
<keyword evidence="6" id="KW-1185">Reference proteome</keyword>
<feature type="non-terminal residue" evidence="5">
    <location>
        <position position="178"/>
    </location>
</feature>
<keyword evidence="2" id="KW-0560">Oxidoreductase</keyword>
<dbReference type="PANTHER" id="PTHR10209:SF881">
    <property type="entry name" value="FI07970P-RELATED"/>
    <property type="match status" value="1"/>
</dbReference>
<dbReference type="InterPro" id="IPR027443">
    <property type="entry name" value="IPNS-like_sf"/>
</dbReference>
<gene>
    <name evidence="5" type="ORF">GBAR_LOCUS4636</name>
</gene>
<dbReference type="InterPro" id="IPR026992">
    <property type="entry name" value="DIOX_N"/>
</dbReference>
<evidence type="ECO:0000256" key="1">
    <source>
        <dbReference type="ARBA" id="ARBA00022723"/>
    </source>
</evidence>
<dbReference type="Gene3D" id="2.60.120.330">
    <property type="entry name" value="B-lactam Antibiotic, Isopenicillin N Synthase, Chain"/>
    <property type="match status" value="1"/>
</dbReference>
<dbReference type="SUPFAM" id="SSF51197">
    <property type="entry name" value="Clavaminate synthase-like"/>
    <property type="match status" value="1"/>
</dbReference>